<dbReference type="RefSeq" id="WP_092076105.1">
    <property type="nucleotide sequence ID" value="NZ_FOYI01000001.1"/>
</dbReference>
<dbReference type="PROSITE" id="PS51318">
    <property type="entry name" value="TAT"/>
    <property type="match status" value="1"/>
</dbReference>
<reference evidence="2 3" key="1">
    <citation type="submission" date="2016-10" db="EMBL/GenBank/DDBJ databases">
        <authorList>
            <person name="de Groot N.N."/>
        </authorList>
    </citation>
    <scope>NUCLEOTIDE SEQUENCE [LARGE SCALE GENOMIC DNA]</scope>
    <source>
        <strain evidence="3">KMM 9023,NRIC 0796,JCM 17311,KCTC 23692</strain>
    </source>
</reference>
<name>A0A1I6CV15_9RHOB</name>
<evidence type="ECO:0000313" key="3">
    <source>
        <dbReference type="Proteomes" id="UP000199302"/>
    </source>
</evidence>
<organism evidence="2 3">
    <name type="scientific">Poseidonocella sedimentorum</name>
    <dbReference type="NCBI Taxonomy" id="871652"/>
    <lineage>
        <taxon>Bacteria</taxon>
        <taxon>Pseudomonadati</taxon>
        <taxon>Pseudomonadota</taxon>
        <taxon>Alphaproteobacteria</taxon>
        <taxon>Rhodobacterales</taxon>
        <taxon>Roseobacteraceae</taxon>
        <taxon>Poseidonocella</taxon>
    </lineage>
</organism>
<dbReference type="EMBL" id="FOYI01000001">
    <property type="protein sequence ID" value="SFQ97069.1"/>
    <property type="molecule type" value="Genomic_DNA"/>
</dbReference>
<feature type="compositionally biased region" description="Low complexity" evidence="1">
    <location>
        <begin position="220"/>
        <end position="235"/>
    </location>
</feature>
<dbReference type="AlphaFoldDB" id="A0A1I6CV15"/>
<sequence length="244" mass="25957">MPEFSRRAALMQLGAAGLAAMTPGAAISQNPFASFDAKPWAFLTPDEARFLAALSDVLIPQDAFPSASQAGVVDFIDLQLAGPYGKGADLYLQGPFGEATPEQGYQAPYPPATLIREGIARFEASGTRLADLDASGREDVARRLSEGEGVDLGDVPAQTLFDEIWSLVKEGYFADPIYGGNKDYAGWRMVGFPGAHAYYTDFIGRNAPYRAPPRGIAHVPGRSRSASPARGRPAAPIHPATEEG</sequence>
<feature type="region of interest" description="Disordered" evidence="1">
    <location>
        <begin position="213"/>
        <end position="244"/>
    </location>
</feature>
<protein>
    <submittedName>
        <fullName evidence="2">Gluconate 2-dehydrogenase gamma chain</fullName>
    </submittedName>
</protein>
<accession>A0A1I6CV15</accession>
<dbReference type="Proteomes" id="UP000199302">
    <property type="component" value="Unassembled WGS sequence"/>
</dbReference>
<dbReference type="InterPro" id="IPR006311">
    <property type="entry name" value="TAT_signal"/>
</dbReference>
<dbReference type="OrthoDB" id="8400810at2"/>
<dbReference type="InterPro" id="IPR027056">
    <property type="entry name" value="Gluconate_2DH_su3"/>
</dbReference>
<evidence type="ECO:0000313" key="2">
    <source>
        <dbReference type="EMBL" id="SFQ97069.1"/>
    </source>
</evidence>
<keyword evidence="3" id="KW-1185">Reference proteome</keyword>
<gene>
    <name evidence="2" type="ORF">SAMN04515673_101426</name>
</gene>
<evidence type="ECO:0000256" key="1">
    <source>
        <dbReference type="SAM" id="MobiDB-lite"/>
    </source>
</evidence>
<proteinExistence type="predicted"/>
<dbReference type="STRING" id="871652.SAMN04515673_101426"/>
<dbReference type="Pfam" id="PF13618">
    <property type="entry name" value="Gluconate_2-dh3"/>
    <property type="match status" value="1"/>
</dbReference>